<dbReference type="Proteomes" id="UP001527925">
    <property type="component" value="Unassembled WGS sequence"/>
</dbReference>
<dbReference type="SUPFAM" id="SSF52374">
    <property type="entry name" value="Nucleotidylyl transferase"/>
    <property type="match status" value="1"/>
</dbReference>
<name>A0ABR4NI66_9FUNG</name>
<keyword evidence="2" id="KW-1185">Reference proteome</keyword>
<evidence type="ECO:0000313" key="1">
    <source>
        <dbReference type="EMBL" id="KAL2919221.1"/>
    </source>
</evidence>
<comment type="caution">
    <text evidence="1">The sequence shown here is derived from an EMBL/GenBank/DDBJ whole genome shotgun (WGS) entry which is preliminary data.</text>
</comment>
<dbReference type="EMBL" id="JADGIZ020000003">
    <property type="protein sequence ID" value="KAL2919221.1"/>
    <property type="molecule type" value="Genomic_DNA"/>
</dbReference>
<protein>
    <recommendedName>
        <fullName evidence="3">Nicotinamide-nucleotide adenylyltransferase</fullName>
    </recommendedName>
</protein>
<dbReference type="Gene3D" id="3.40.50.620">
    <property type="entry name" value="HUPs"/>
    <property type="match status" value="1"/>
</dbReference>
<organism evidence="1 2">
    <name type="scientific">Polyrhizophydium stewartii</name>
    <dbReference type="NCBI Taxonomy" id="2732419"/>
    <lineage>
        <taxon>Eukaryota</taxon>
        <taxon>Fungi</taxon>
        <taxon>Fungi incertae sedis</taxon>
        <taxon>Chytridiomycota</taxon>
        <taxon>Chytridiomycota incertae sedis</taxon>
        <taxon>Chytridiomycetes</taxon>
        <taxon>Rhizophydiales</taxon>
        <taxon>Rhizophydiales incertae sedis</taxon>
        <taxon>Polyrhizophydium</taxon>
    </lineage>
</organism>
<gene>
    <name evidence="1" type="ORF">HK105_200864</name>
</gene>
<dbReference type="InterPro" id="IPR014729">
    <property type="entry name" value="Rossmann-like_a/b/a_fold"/>
</dbReference>
<dbReference type="PANTHER" id="PTHR31285:SF0">
    <property type="entry name" value="NICOTINAMIDE MONONUCLEOTIDE ADENYLYLTRANSFERASE"/>
    <property type="match status" value="1"/>
</dbReference>
<evidence type="ECO:0000313" key="2">
    <source>
        <dbReference type="Proteomes" id="UP001527925"/>
    </source>
</evidence>
<accession>A0ABR4NI66</accession>
<sequence>MLRRLIERRLGDIAATLPPAASAAAAAAAAASPTPAPAPAPAPFVRVVHPTAQLATGPAAGAGGGSILVFDSSFNPPTMAHMELVRQAIAQIAPLPADAAEPASPPAAAAPAAPRFAHHVLLLATNNMDKPVSGAGIVDRLEMMCLAAGEIAADPPCHVALTNQGRFVDKLHALQRIAPACRPYFVVGADTLVRLLDARYYPLRADSAAKAQAHHPLAHAGLRSAMRSFFEGGGRLVCAGRSLDGPDAAAQGSGRDAGPDAEIEPEEVQRRAFDELLDMHVRAGNLDAAWRSMVLWLPGWSSLTSQASPMTGRHPGSAIKLADMSSTKVRRLAAEYWRARDAAADKEHVDGILGQMRAMADPRIVDFVIEKQLYRG</sequence>
<dbReference type="PANTHER" id="PTHR31285">
    <property type="entry name" value="NICOTINAMIDE MONONUCLEOTIDE ADENYLYLTRANSFERASE"/>
    <property type="match status" value="1"/>
</dbReference>
<proteinExistence type="predicted"/>
<evidence type="ECO:0008006" key="3">
    <source>
        <dbReference type="Google" id="ProtNLM"/>
    </source>
</evidence>
<reference evidence="1 2" key="1">
    <citation type="submission" date="2023-09" db="EMBL/GenBank/DDBJ databases">
        <title>Pangenome analysis of Batrachochytrium dendrobatidis and related Chytrids.</title>
        <authorList>
            <person name="Yacoub M.N."/>
            <person name="Stajich J.E."/>
            <person name="James T.Y."/>
        </authorList>
    </citation>
    <scope>NUCLEOTIDE SEQUENCE [LARGE SCALE GENOMIC DNA]</scope>
    <source>
        <strain evidence="1 2">JEL0888</strain>
    </source>
</reference>